<keyword evidence="2" id="KW-0805">Transcription regulation</keyword>
<organism evidence="6 7">
    <name type="scientific">Comamonas testosteroni</name>
    <name type="common">Pseudomonas testosteroni</name>
    <dbReference type="NCBI Taxonomy" id="285"/>
    <lineage>
        <taxon>Bacteria</taxon>
        <taxon>Pseudomonadati</taxon>
        <taxon>Pseudomonadota</taxon>
        <taxon>Betaproteobacteria</taxon>
        <taxon>Burkholderiales</taxon>
        <taxon>Comamonadaceae</taxon>
        <taxon>Comamonas</taxon>
    </lineage>
</organism>
<dbReference type="Proteomes" id="UP000323105">
    <property type="component" value="Unassembled WGS sequence"/>
</dbReference>
<sequence length="82" mass="9117">MHPEEIKAAMRIAGTTPAMLCDELQVAASSVSQTISGHIKSQRIQKRISEIIKKPVEVIWPNQVVLRRSRAQIEAQRAARSA</sequence>
<keyword evidence="4" id="KW-0804">Transcription</keyword>
<keyword evidence="3" id="KW-0238">DNA-binding</keyword>
<proteinExistence type="inferred from homology"/>
<evidence type="ECO:0000256" key="3">
    <source>
        <dbReference type="ARBA" id="ARBA00023125"/>
    </source>
</evidence>
<dbReference type="Gene3D" id="1.10.260.40">
    <property type="entry name" value="lambda repressor-like DNA-binding domains"/>
    <property type="match status" value="1"/>
</dbReference>
<gene>
    <name evidence="6" type="ORF">CTTA_4447</name>
</gene>
<dbReference type="Pfam" id="PF13693">
    <property type="entry name" value="HTH_35"/>
    <property type="match status" value="1"/>
</dbReference>
<evidence type="ECO:0000313" key="7">
    <source>
        <dbReference type="Proteomes" id="UP000323105"/>
    </source>
</evidence>
<evidence type="ECO:0000313" key="6">
    <source>
        <dbReference type="EMBL" id="GEQ77442.1"/>
    </source>
</evidence>
<dbReference type="EMBL" id="BKBW01000013">
    <property type="protein sequence ID" value="GEQ77442.1"/>
    <property type="molecule type" value="Genomic_DNA"/>
</dbReference>
<protein>
    <recommendedName>
        <fullName evidence="5">Ner winged helix-turn-helix DNA-binding domain-containing protein</fullName>
    </recommendedName>
</protein>
<name>A0A5A7MID1_COMTE</name>
<evidence type="ECO:0000259" key="5">
    <source>
        <dbReference type="Pfam" id="PF13693"/>
    </source>
</evidence>
<dbReference type="InterPro" id="IPR038722">
    <property type="entry name" value="Ner_HTH_dom"/>
</dbReference>
<feature type="domain" description="Ner winged helix-turn-helix DNA-binding" evidence="5">
    <location>
        <begin position="1"/>
        <end position="62"/>
    </location>
</feature>
<evidence type="ECO:0000256" key="1">
    <source>
        <dbReference type="ARBA" id="ARBA00006157"/>
    </source>
</evidence>
<dbReference type="RefSeq" id="WP_149356857.1">
    <property type="nucleotide sequence ID" value="NZ_BKBW01000013.1"/>
</dbReference>
<dbReference type="GO" id="GO:0003677">
    <property type="term" value="F:DNA binding"/>
    <property type="evidence" value="ECO:0007669"/>
    <property type="project" value="UniProtKB-KW"/>
</dbReference>
<reference evidence="6 7" key="1">
    <citation type="journal article" date="2019" name="Microbiol. Resour. Announc.">
        <title>Draft Genome Sequence of Comamonas testosteroni TA441, a Bacterium That Has a Cryptic Phenol Degradation Gene Cluster.</title>
        <authorList>
            <person name="Arai H."/>
            <person name="Ishii M."/>
        </authorList>
    </citation>
    <scope>NUCLEOTIDE SEQUENCE [LARGE SCALE GENOMIC DNA]</scope>
    <source>
        <strain evidence="6 7">TA441</strain>
    </source>
</reference>
<dbReference type="InterPro" id="IPR010982">
    <property type="entry name" value="Lambda_DNA-bd_dom_sf"/>
</dbReference>
<comment type="caution">
    <text evidence="6">The sequence shown here is derived from an EMBL/GenBank/DDBJ whole genome shotgun (WGS) entry which is preliminary data.</text>
</comment>
<dbReference type="SUPFAM" id="SSF47413">
    <property type="entry name" value="lambda repressor-like DNA-binding domains"/>
    <property type="match status" value="1"/>
</dbReference>
<comment type="similarity">
    <text evidence="1">Belongs to the ner transcriptional regulatory family.</text>
</comment>
<dbReference type="AlphaFoldDB" id="A0A5A7MID1"/>
<evidence type="ECO:0000256" key="2">
    <source>
        <dbReference type="ARBA" id="ARBA00023015"/>
    </source>
</evidence>
<evidence type="ECO:0000256" key="4">
    <source>
        <dbReference type="ARBA" id="ARBA00023163"/>
    </source>
</evidence>
<accession>A0A5A7MID1</accession>